<name>A0A6G5RFD1_9ACTN</name>
<reference evidence="1 2" key="1">
    <citation type="submission" date="2017-06" db="EMBL/GenBank/DDBJ databases">
        <title>Complete Genome Sequence of Streptomyces hawaiiensis NRRL 15010 and insights into acyldepsipeptides biosynthesis.</title>
        <authorList>
            <person name="Mariita R.M."/>
            <person name="Sello J.K."/>
        </authorList>
    </citation>
    <scope>NUCLEOTIDE SEQUENCE [LARGE SCALE GENOMIC DNA]</scope>
    <source>
        <strain evidence="1 2">ATCC 12236</strain>
    </source>
</reference>
<proteinExistence type="predicted"/>
<dbReference type="AlphaFoldDB" id="A0A6G5RFD1"/>
<keyword evidence="2" id="KW-1185">Reference proteome</keyword>
<evidence type="ECO:0000313" key="1">
    <source>
        <dbReference type="EMBL" id="QCD56466.1"/>
    </source>
</evidence>
<dbReference type="EMBL" id="CP021978">
    <property type="protein sequence ID" value="QCD56466.1"/>
    <property type="molecule type" value="Genomic_DNA"/>
</dbReference>
<dbReference type="Proteomes" id="UP000495940">
    <property type="component" value="Chromosome"/>
</dbReference>
<sequence>MPSSESVHRHVLSTHGPARHGGAVVIGTAGPGNHAYLCVLGATPVEYGDGLADRVRQVAPDGVDAALDASGRGSVSALIELTGDRRRGITLADARASDLGVRYVYDEPHGMPGVLGQVAAMAAAGSLTPCQSLAPTS</sequence>
<organism evidence="1 2">
    <name type="scientific">Streptomyces hawaiiensis</name>
    <dbReference type="NCBI Taxonomy" id="67305"/>
    <lineage>
        <taxon>Bacteria</taxon>
        <taxon>Bacillati</taxon>
        <taxon>Actinomycetota</taxon>
        <taxon>Actinomycetes</taxon>
        <taxon>Kitasatosporales</taxon>
        <taxon>Streptomycetaceae</taxon>
        <taxon>Streptomyces</taxon>
    </lineage>
</organism>
<protein>
    <recommendedName>
        <fullName evidence="3">Alcohol dehydrogenase-like C-terminal domain-containing protein</fullName>
    </recommendedName>
</protein>
<dbReference type="Gene3D" id="3.40.50.720">
    <property type="entry name" value="NAD(P)-binding Rossmann-like Domain"/>
    <property type="match status" value="1"/>
</dbReference>
<evidence type="ECO:0000313" key="2">
    <source>
        <dbReference type="Proteomes" id="UP000495940"/>
    </source>
</evidence>
<dbReference type="InterPro" id="IPR036291">
    <property type="entry name" value="NAD(P)-bd_dom_sf"/>
</dbReference>
<evidence type="ECO:0008006" key="3">
    <source>
        <dbReference type="Google" id="ProtNLM"/>
    </source>
</evidence>
<accession>A0A6G5RFD1</accession>
<dbReference type="SUPFAM" id="SSF51735">
    <property type="entry name" value="NAD(P)-binding Rossmann-fold domains"/>
    <property type="match status" value="1"/>
</dbReference>
<dbReference type="KEGG" id="shaw:CEB94_17555"/>
<gene>
    <name evidence="1" type="ORF">CEB94_17555</name>
</gene>